<sequence>MSDHIVIMSPQINVDEVTPTTATLSWTAVPGATGYQINLTGQDGSQSTVSSATESMTLSNLLPGFSYDARVVANLAGQGGQLEVGTTTFTTSQSNSVTVNNITPSTASLSWTALTENTVYQIIYTGPDGIERTIASRTNSASLSNLVPGFMYTFRVQADIGTTTFVVGTATTNTGYRIIYTNTGPGGLERTVPSGTNSVTLSGLSAGAFYDVRVEAITSTGTTVVVGTTLVNTDTLPFVFVRDVTATTASVSWMTIPGNPTYLVFYTGPNGLPQTVVSSSDSADLTGLTPGSAYNVIVRANLPDGMGTNEIGTVTFNTDPLVSSPAPRDVYFQSHELDFFTVSWEPGDITDVTGYLVAYTAGSSGFQRSVNDPTTTTITVQDDTLAGNPPTGVLVVPFLGGKIDTNYLVSAEDPPLSALPLAPTSATVQSTSATSYELRWATTPGVDGYVISYATASGDGISSREVAMGRTSEQITGLSPNTDYTFNLYSQRNGLRTRAALTILPPGSPDTTPPSVICPVDINELVEIGTAFAEISVPQPTVTDESGTVVLVSSTLPTTNQFPLGQTPVTFTYRDSALNQASCTFTVTVSSFDSMPPVVTCPSDIVNTIAAGLPGVSIPFASATVTDNSGSFVLVSVIPPSGSTFLVGTTPVTYTYRDPSGNQGSCTFSITISIGSPATNVMVDLVTQDSITLSWPVVPSNLIYQIVYIDPSGSLSQTTSTTETATLTNLLEGTTYNITVLSFTSTGQVEVGTVIATTSSPRQFNWGP</sequence>
<dbReference type="PROSITE" id="PS50825">
    <property type="entry name" value="HYR"/>
    <property type="match status" value="2"/>
</dbReference>
<dbReference type="InterPro" id="IPR050991">
    <property type="entry name" value="ECM_Regulatory_Proteins"/>
</dbReference>
<protein>
    <submittedName>
        <fullName evidence="4">Uncharacterized protein</fullName>
    </submittedName>
</protein>
<dbReference type="OrthoDB" id="10253954at2759"/>
<dbReference type="Proteomes" id="UP000007110">
    <property type="component" value="Unassembled WGS sequence"/>
</dbReference>
<feature type="domain" description="Fibronectin type-III" evidence="3">
    <location>
        <begin position="422"/>
        <end position="515"/>
    </location>
</feature>
<dbReference type="InParanoid" id="A0A7M7NUP2"/>
<reference evidence="4" key="2">
    <citation type="submission" date="2021-01" db="UniProtKB">
        <authorList>
            <consortium name="EnsemblMetazoa"/>
        </authorList>
    </citation>
    <scope>IDENTIFICATION</scope>
</reference>
<dbReference type="InterPro" id="IPR013783">
    <property type="entry name" value="Ig-like_fold"/>
</dbReference>
<dbReference type="PROSITE" id="PS50853">
    <property type="entry name" value="FN3"/>
    <property type="match status" value="4"/>
</dbReference>
<proteinExistence type="predicted"/>
<dbReference type="OMA" id="EPCVPMN"/>
<feature type="domain" description="HYR" evidence="2">
    <location>
        <begin position="592"/>
        <end position="674"/>
    </location>
</feature>
<dbReference type="GeneID" id="582315"/>
<dbReference type="InterPro" id="IPR003961">
    <property type="entry name" value="FN3_dom"/>
</dbReference>
<dbReference type="Pfam" id="PF02494">
    <property type="entry name" value="HYR"/>
    <property type="match status" value="2"/>
</dbReference>
<dbReference type="Pfam" id="PF00041">
    <property type="entry name" value="fn3"/>
    <property type="match status" value="6"/>
</dbReference>
<reference evidence="5" key="1">
    <citation type="submission" date="2015-02" db="EMBL/GenBank/DDBJ databases">
        <title>Genome sequencing for Strongylocentrotus purpuratus.</title>
        <authorList>
            <person name="Murali S."/>
            <person name="Liu Y."/>
            <person name="Vee V."/>
            <person name="English A."/>
            <person name="Wang M."/>
            <person name="Skinner E."/>
            <person name="Han Y."/>
            <person name="Muzny D.M."/>
            <person name="Worley K.C."/>
            <person name="Gibbs R.A."/>
        </authorList>
    </citation>
    <scope>NUCLEOTIDE SEQUENCE</scope>
</reference>
<evidence type="ECO:0000313" key="5">
    <source>
        <dbReference type="Proteomes" id="UP000007110"/>
    </source>
</evidence>
<dbReference type="EnsemblMetazoa" id="XM_030984955">
    <property type="protein sequence ID" value="XP_030840815"/>
    <property type="gene ID" value="LOC582315"/>
</dbReference>
<evidence type="ECO:0000313" key="4">
    <source>
        <dbReference type="EnsemblMetazoa" id="XP_030840815"/>
    </source>
</evidence>
<feature type="domain" description="Fibronectin type-III" evidence="3">
    <location>
        <begin position="234"/>
        <end position="321"/>
    </location>
</feature>
<evidence type="ECO:0000259" key="3">
    <source>
        <dbReference type="PROSITE" id="PS50853"/>
    </source>
</evidence>
<accession>A0A7M7NUP2</accession>
<dbReference type="CDD" id="cd00063">
    <property type="entry name" value="FN3"/>
    <property type="match status" value="4"/>
</dbReference>
<keyword evidence="5" id="KW-1185">Reference proteome</keyword>
<dbReference type="KEGG" id="spu:582315"/>
<dbReference type="PANTHER" id="PTHR46708">
    <property type="entry name" value="TENASCIN"/>
    <property type="match status" value="1"/>
</dbReference>
<organism evidence="4 5">
    <name type="scientific">Strongylocentrotus purpuratus</name>
    <name type="common">Purple sea urchin</name>
    <dbReference type="NCBI Taxonomy" id="7668"/>
    <lineage>
        <taxon>Eukaryota</taxon>
        <taxon>Metazoa</taxon>
        <taxon>Echinodermata</taxon>
        <taxon>Eleutherozoa</taxon>
        <taxon>Echinozoa</taxon>
        <taxon>Echinoidea</taxon>
        <taxon>Euechinoidea</taxon>
        <taxon>Echinacea</taxon>
        <taxon>Camarodonta</taxon>
        <taxon>Echinidea</taxon>
        <taxon>Strongylocentrotidae</taxon>
        <taxon>Strongylocentrotus</taxon>
    </lineage>
</organism>
<name>A0A7M7NUP2_STRPU</name>
<dbReference type="PANTHER" id="PTHR46708:SF2">
    <property type="entry name" value="FIBRONECTIN TYPE-III DOMAIN-CONTAINING PROTEIN"/>
    <property type="match status" value="1"/>
</dbReference>
<feature type="domain" description="Fibronectin type-III" evidence="3">
    <location>
        <begin position="677"/>
        <end position="762"/>
    </location>
</feature>
<dbReference type="SMART" id="SM00060">
    <property type="entry name" value="FN3"/>
    <property type="match status" value="5"/>
</dbReference>
<dbReference type="Gene3D" id="2.60.40.10">
    <property type="entry name" value="Immunoglobulins"/>
    <property type="match status" value="6"/>
</dbReference>
<evidence type="ECO:0000259" key="2">
    <source>
        <dbReference type="PROSITE" id="PS50825"/>
    </source>
</evidence>
<feature type="domain" description="Fibronectin type-III" evidence="3">
    <location>
        <begin position="6"/>
        <end position="94"/>
    </location>
</feature>
<evidence type="ECO:0000256" key="1">
    <source>
        <dbReference type="ARBA" id="ARBA00022737"/>
    </source>
</evidence>
<feature type="domain" description="HYR" evidence="2">
    <location>
        <begin position="509"/>
        <end position="591"/>
    </location>
</feature>
<dbReference type="RefSeq" id="XP_030840815.1">
    <property type="nucleotide sequence ID" value="XM_030984955.1"/>
</dbReference>
<dbReference type="InterPro" id="IPR036116">
    <property type="entry name" value="FN3_sf"/>
</dbReference>
<dbReference type="InterPro" id="IPR003410">
    <property type="entry name" value="HYR_dom"/>
</dbReference>
<dbReference type="SUPFAM" id="SSF49265">
    <property type="entry name" value="Fibronectin type III"/>
    <property type="match status" value="4"/>
</dbReference>
<keyword evidence="1" id="KW-0677">Repeat</keyword>
<dbReference type="AlphaFoldDB" id="A0A7M7NUP2"/>